<dbReference type="InParanoid" id="C4QWY5"/>
<proteinExistence type="inferred from homology"/>
<sequence length="331" mass="37030">MPVDSSHKTASPLPPRKRAKTEEEKEQRRVERILRNRRAAHASREKKRRHVEFLENHVVDLESALQESAKATNKLKEIQDIIVSRLEALGGTVSDLDLTVPEVDFPKSSDLEPMSDLSTSSKSEKASTSTRRSLTEDLDEDDVAEYDDEEEDEELPRKMKVLNDKNKSTSIKQEKLNELPSPLSSDFSDVDEEKSTLTHLKLQQQQQQPVDNYVSTPLSLPEDSVDFINPGNLKIESDENFLLSSNTLQIKHENDTDYITTAPSGSINDFFNSYDISESNRLHHPAVMTDSSLHITAGSIGFFSLIGGGESSVAGRRSSVGTYQLTCIAIR</sequence>
<dbReference type="CDD" id="cd14710">
    <property type="entry name" value="bZIP_HAC1-like"/>
    <property type="match status" value="1"/>
</dbReference>
<accession>C4QWY5</accession>
<keyword evidence="6" id="KW-0834">Unfolded protein response</keyword>
<name>C4QWY5_KOMPG</name>
<evidence type="ECO:0000256" key="2">
    <source>
        <dbReference type="ARBA" id="ARBA00007163"/>
    </source>
</evidence>
<dbReference type="PANTHER" id="PTHR46714">
    <property type="entry name" value="TRANSCRIPTIONAL ACTIVATOR HAC1"/>
    <property type="match status" value="1"/>
</dbReference>
<evidence type="ECO:0000313" key="10">
    <source>
        <dbReference type="EMBL" id="CAY67758.1"/>
    </source>
</evidence>
<evidence type="ECO:0000256" key="1">
    <source>
        <dbReference type="ARBA" id="ARBA00004123"/>
    </source>
</evidence>
<comment type="subcellular location">
    <subcellularLocation>
        <location evidence="1">Nucleus</location>
    </subcellularLocation>
</comment>
<feature type="region of interest" description="Disordered" evidence="8">
    <location>
        <begin position="105"/>
        <end position="189"/>
    </location>
</feature>
<dbReference type="OrthoDB" id="674948at2759"/>
<dbReference type="RefSeq" id="XP_002490039.1">
    <property type="nucleotide sequence ID" value="XM_002489994.1"/>
</dbReference>
<dbReference type="SMR" id="C4QWY5"/>
<dbReference type="KEGG" id="ppa:PAS_chr1-1_0381"/>
<organism evidence="10 11">
    <name type="scientific">Komagataella phaffii (strain GS115 / ATCC 20864)</name>
    <name type="common">Yeast</name>
    <name type="synonym">Pichia pastoris</name>
    <dbReference type="NCBI Taxonomy" id="644223"/>
    <lineage>
        <taxon>Eukaryota</taxon>
        <taxon>Fungi</taxon>
        <taxon>Dikarya</taxon>
        <taxon>Ascomycota</taxon>
        <taxon>Saccharomycotina</taxon>
        <taxon>Pichiomycetes</taxon>
        <taxon>Pichiales</taxon>
        <taxon>Pichiaceae</taxon>
        <taxon>Komagataella</taxon>
    </lineage>
</organism>
<dbReference type="SMART" id="SM00338">
    <property type="entry name" value="BRLZ"/>
    <property type="match status" value="1"/>
</dbReference>
<dbReference type="EMBL" id="FN392319">
    <property type="protein sequence ID" value="CAY67758.1"/>
    <property type="molecule type" value="Genomic_DNA"/>
</dbReference>
<keyword evidence="7" id="KW-0539">Nucleus</keyword>
<dbReference type="GO" id="GO:0006986">
    <property type="term" value="P:response to unfolded protein"/>
    <property type="evidence" value="ECO:0007669"/>
    <property type="project" value="UniProtKB-KW"/>
</dbReference>
<gene>
    <name evidence="10" type="ordered locus">PAS_chr1-1_0381</name>
</gene>
<dbReference type="GeneID" id="8196642"/>
<dbReference type="PROSITE" id="PS00036">
    <property type="entry name" value="BZIP_BASIC"/>
    <property type="match status" value="1"/>
</dbReference>
<feature type="region of interest" description="Disordered" evidence="8">
    <location>
        <begin position="1"/>
        <end position="48"/>
    </location>
</feature>
<feature type="compositionally biased region" description="Acidic residues" evidence="8">
    <location>
        <begin position="136"/>
        <end position="154"/>
    </location>
</feature>
<feature type="compositionally biased region" description="Basic and acidic residues" evidence="8">
    <location>
        <begin position="155"/>
        <end position="177"/>
    </location>
</feature>
<dbReference type="AlphaFoldDB" id="C4QWY5"/>
<keyword evidence="5" id="KW-0804">Transcription</keyword>
<evidence type="ECO:0000259" key="9">
    <source>
        <dbReference type="PROSITE" id="PS00036"/>
    </source>
</evidence>
<dbReference type="HOGENOM" id="CLU_990668_0_0_1"/>
<protein>
    <submittedName>
        <fullName evidence="10">BZIP transcription factor (ATF/CREB1 homolog) that regulates the unfolded protein response</fullName>
    </submittedName>
</protein>
<dbReference type="GO" id="GO:0005634">
    <property type="term" value="C:nucleus"/>
    <property type="evidence" value="ECO:0007669"/>
    <property type="project" value="UniProtKB-SubCell"/>
</dbReference>
<dbReference type="Gene3D" id="1.20.5.170">
    <property type="match status" value="1"/>
</dbReference>
<evidence type="ECO:0000256" key="5">
    <source>
        <dbReference type="ARBA" id="ARBA00023163"/>
    </source>
</evidence>
<evidence type="ECO:0000256" key="6">
    <source>
        <dbReference type="ARBA" id="ARBA00023230"/>
    </source>
</evidence>
<dbReference type="GO" id="GO:0000981">
    <property type="term" value="F:DNA-binding transcription factor activity, RNA polymerase II-specific"/>
    <property type="evidence" value="ECO:0007669"/>
    <property type="project" value="InterPro"/>
</dbReference>
<feature type="compositionally biased region" description="Basic residues" evidence="8">
    <location>
        <begin position="35"/>
        <end position="48"/>
    </location>
</feature>
<dbReference type="PANTHER" id="PTHR46714:SF6">
    <property type="entry name" value="TRANSCRIPTIONAL ACTIVATOR HAC1"/>
    <property type="match status" value="1"/>
</dbReference>
<dbReference type="FunCoup" id="C4QWY5">
    <property type="interactions" value="714"/>
</dbReference>
<feature type="compositionally biased region" description="Low complexity" evidence="8">
    <location>
        <begin position="118"/>
        <end position="132"/>
    </location>
</feature>
<dbReference type="GO" id="GO:0045944">
    <property type="term" value="P:positive regulation of transcription by RNA polymerase II"/>
    <property type="evidence" value="ECO:0007669"/>
    <property type="project" value="InterPro"/>
</dbReference>
<dbReference type="eggNOG" id="ENOG502S526">
    <property type="taxonomic scope" value="Eukaryota"/>
</dbReference>
<dbReference type="InterPro" id="IPR004827">
    <property type="entry name" value="bZIP"/>
</dbReference>
<dbReference type="Proteomes" id="UP000000314">
    <property type="component" value="Chromosome 1"/>
</dbReference>
<evidence type="ECO:0000256" key="4">
    <source>
        <dbReference type="ARBA" id="ARBA00023125"/>
    </source>
</evidence>
<dbReference type="GO" id="GO:0003677">
    <property type="term" value="F:DNA binding"/>
    <property type="evidence" value="ECO:0007669"/>
    <property type="project" value="UniProtKB-KW"/>
</dbReference>
<dbReference type="InterPro" id="IPR046347">
    <property type="entry name" value="bZIP_sf"/>
</dbReference>
<evidence type="ECO:0000256" key="7">
    <source>
        <dbReference type="ARBA" id="ARBA00023242"/>
    </source>
</evidence>
<feature type="compositionally biased region" description="Basic and acidic residues" evidence="8">
    <location>
        <begin position="20"/>
        <end position="34"/>
    </location>
</feature>
<evidence type="ECO:0000256" key="3">
    <source>
        <dbReference type="ARBA" id="ARBA00023015"/>
    </source>
</evidence>
<dbReference type="InterPro" id="IPR044280">
    <property type="entry name" value="Hac1/HY5"/>
</dbReference>
<dbReference type="STRING" id="644223.C4QWY5"/>
<keyword evidence="4" id="KW-0238">DNA-binding</keyword>
<keyword evidence="3" id="KW-0805">Transcription regulation</keyword>
<feature type="domain" description="BZIP" evidence="9">
    <location>
        <begin position="32"/>
        <end position="46"/>
    </location>
</feature>
<keyword evidence="11" id="KW-1185">Reference proteome</keyword>
<dbReference type="SUPFAM" id="SSF57959">
    <property type="entry name" value="Leucine zipper domain"/>
    <property type="match status" value="1"/>
</dbReference>
<comment type="similarity">
    <text evidence="2">Belongs to the bZIP family.</text>
</comment>
<evidence type="ECO:0000313" key="11">
    <source>
        <dbReference type="Proteomes" id="UP000000314"/>
    </source>
</evidence>
<evidence type="ECO:0000256" key="8">
    <source>
        <dbReference type="SAM" id="MobiDB-lite"/>
    </source>
</evidence>
<reference evidence="10 11" key="1">
    <citation type="journal article" date="2009" name="Nat. Biotechnol.">
        <title>Genome sequence of the recombinant protein production host Pichia pastoris.</title>
        <authorList>
            <person name="De Schutter K."/>
            <person name="Lin Y.C."/>
            <person name="Tiels P."/>
            <person name="Van Hecke A."/>
            <person name="Glinka S."/>
            <person name="Weber-Lehmann J."/>
            <person name="Rouze P."/>
            <person name="Van de Peer Y."/>
            <person name="Callewaert N."/>
        </authorList>
    </citation>
    <scope>NUCLEOTIDE SEQUENCE [LARGE SCALE GENOMIC DNA]</scope>
    <source>
        <strain evidence="11">GS115 / ATCC 20864</strain>
    </source>
</reference>